<proteinExistence type="predicted"/>
<dbReference type="OrthoDB" id="9788127at2"/>
<evidence type="ECO:0008006" key="3">
    <source>
        <dbReference type="Google" id="ProtNLM"/>
    </source>
</evidence>
<dbReference type="Gene3D" id="1.10.1510.10">
    <property type="entry name" value="Uncharacterised protein YqeY/AIM41 PF09424, N-terminal domain"/>
    <property type="match status" value="1"/>
</dbReference>
<gene>
    <name evidence="1" type="ORF">SAMN05660420_00920</name>
</gene>
<dbReference type="InterPro" id="IPR019004">
    <property type="entry name" value="YqeY/Aim41"/>
</dbReference>
<keyword evidence="2" id="KW-1185">Reference proteome</keyword>
<sequence>MNLKDQLMQDMKEAMKAKQADRLGTIRQLRSAIKNKEIEIQQELDDDGILGVISTAVKQRREAAQMYSDNGRPELAAKEEAELAVLQQYLPAQLDEAEIRSIVTSVIAEIGAASMKDMGKVMPLVMAKTKGSADGKVVNQLVRELLAG</sequence>
<dbReference type="PANTHER" id="PTHR28055">
    <property type="entry name" value="ALTERED INHERITANCE OF MITOCHONDRIA PROTEIN 41, MITOCHONDRIAL"/>
    <property type="match status" value="1"/>
</dbReference>
<dbReference type="SUPFAM" id="SSF89095">
    <property type="entry name" value="GatB/YqeY motif"/>
    <property type="match status" value="1"/>
</dbReference>
<dbReference type="RefSeq" id="WP_092345173.1">
    <property type="nucleotide sequence ID" value="NZ_FNQN01000002.1"/>
</dbReference>
<name>A0A1H3XF62_9BACT</name>
<dbReference type="PANTHER" id="PTHR28055:SF1">
    <property type="entry name" value="ALTERED INHERITANCE OF MITOCHONDRIA PROTEIN 41, MITOCHONDRIAL"/>
    <property type="match status" value="1"/>
</dbReference>
<dbReference type="Proteomes" id="UP000199409">
    <property type="component" value="Unassembled WGS sequence"/>
</dbReference>
<dbReference type="AlphaFoldDB" id="A0A1H3XF62"/>
<protein>
    <recommendedName>
        <fullName evidence="3">GatB/YqeY domain-containing protein</fullName>
    </recommendedName>
</protein>
<accession>A0A1H3XF62</accession>
<dbReference type="InterPro" id="IPR003789">
    <property type="entry name" value="Asn/Gln_tRNA_amidoTrase-B-like"/>
</dbReference>
<evidence type="ECO:0000313" key="1">
    <source>
        <dbReference type="EMBL" id="SDZ97188.1"/>
    </source>
</evidence>
<dbReference type="Gene3D" id="1.10.10.410">
    <property type="match status" value="1"/>
</dbReference>
<evidence type="ECO:0000313" key="2">
    <source>
        <dbReference type="Proteomes" id="UP000199409"/>
    </source>
</evidence>
<dbReference type="InterPro" id="IPR023168">
    <property type="entry name" value="GatB_Yqey_C_2"/>
</dbReference>
<dbReference type="EMBL" id="FNQN01000002">
    <property type="protein sequence ID" value="SDZ97188.1"/>
    <property type="molecule type" value="Genomic_DNA"/>
</dbReference>
<dbReference type="InterPro" id="IPR042184">
    <property type="entry name" value="YqeY/Aim41_N"/>
</dbReference>
<organism evidence="1 2">
    <name type="scientific">Desulfuromusa kysingii</name>
    <dbReference type="NCBI Taxonomy" id="37625"/>
    <lineage>
        <taxon>Bacteria</taxon>
        <taxon>Pseudomonadati</taxon>
        <taxon>Thermodesulfobacteriota</taxon>
        <taxon>Desulfuromonadia</taxon>
        <taxon>Desulfuromonadales</taxon>
        <taxon>Geopsychrobacteraceae</taxon>
        <taxon>Desulfuromusa</taxon>
    </lineage>
</organism>
<dbReference type="STRING" id="37625.SAMN05660420_00920"/>
<reference evidence="1 2" key="1">
    <citation type="submission" date="2016-10" db="EMBL/GenBank/DDBJ databases">
        <authorList>
            <person name="de Groot N.N."/>
        </authorList>
    </citation>
    <scope>NUCLEOTIDE SEQUENCE [LARGE SCALE GENOMIC DNA]</scope>
    <source>
        <strain evidence="1 2">DSM 7343</strain>
    </source>
</reference>
<dbReference type="Pfam" id="PF09424">
    <property type="entry name" value="YqeY"/>
    <property type="match status" value="1"/>
</dbReference>
<dbReference type="GO" id="GO:0016884">
    <property type="term" value="F:carbon-nitrogen ligase activity, with glutamine as amido-N-donor"/>
    <property type="evidence" value="ECO:0007669"/>
    <property type="project" value="InterPro"/>
</dbReference>